<proteinExistence type="inferred from homology"/>
<organism evidence="3 4">
    <name type="scientific">Candidatus Fonsibacter lacus</name>
    <dbReference type="NCBI Taxonomy" id="2576439"/>
    <lineage>
        <taxon>Bacteria</taxon>
        <taxon>Pseudomonadati</taxon>
        <taxon>Pseudomonadota</taxon>
        <taxon>Alphaproteobacteria</taxon>
        <taxon>Candidatus Pelagibacterales</taxon>
        <taxon>Candidatus Pelagibacterales incertae sedis</taxon>
        <taxon>Candidatus Fonsibacter</taxon>
    </lineage>
</organism>
<dbReference type="PANTHER" id="PTHR43639:SF1">
    <property type="entry name" value="SHORT-CHAIN DEHYDROGENASE_REDUCTASE FAMILY PROTEIN"/>
    <property type="match status" value="1"/>
</dbReference>
<dbReference type="GO" id="GO:0016491">
    <property type="term" value="F:oxidoreductase activity"/>
    <property type="evidence" value="ECO:0007669"/>
    <property type="project" value="UniProtKB-KW"/>
</dbReference>
<evidence type="ECO:0000256" key="2">
    <source>
        <dbReference type="ARBA" id="ARBA00023002"/>
    </source>
</evidence>
<gene>
    <name evidence="3" type="ORF">EBV78_01670</name>
</gene>
<dbReference type="NCBIfam" id="NF006597">
    <property type="entry name" value="PRK09134.1"/>
    <property type="match status" value="1"/>
</dbReference>
<sequence>MNKNILITGASQRIGKELSLYFAKMGWNIAVHFNKSKKQAIILKKEIEKYSVKCVCIQANLLDTKKIKKIITIAKKKLGSIDCVINNASVFNNDDILNFNESSWNSHIKTNLLAPAILIKEFSKIKDLSKNKSIINILDQRIFKLTPYFFSYTISKTALHTLTKTSAMKLAPKIRVNAIAPGPVLKNKRQTQKHFNKQSKNTLLGKPVKIEDICKTAYLLAISETITGQVIAIDSGQSLNWKTPDIIGINE</sequence>
<dbReference type="PANTHER" id="PTHR43639">
    <property type="entry name" value="OXIDOREDUCTASE, SHORT-CHAIN DEHYDROGENASE/REDUCTASE FAMILY (AFU_ORTHOLOGUE AFUA_5G02870)"/>
    <property type="match status" value="1"/>
</dbReference>
<dbReference type="Pfam" id="PF00106">
    <property type="entry name" value="adh_short"/>
    <property type="match status" value="1"/>
</dbReference>
<comment type="caution">
    <text evidence="3">The sequence shown here is derived from an EMBL/GenBank/DDBJ whole genome shotgun (WGS) entry which is preliminary data.</text>
</comment>
<dbReference type="PRINTS" id="PR00081">
    <property type="entry name" value="GDHRDH"/>
</dbReference>
<dbReference type="AlphaFoldDB" id="A0A845S778"/>
<name>A0A845S778_9PROT</name>
<dbReference type="Proteomes" id="UP000572953">
    <property type="component" value="Unassembled WGS sequence"/>
</dbReference>
<dbReference type="EMBL" id="RGGN01000039">
    <property type="protein sequence ID" value="NCU62789.1"/>
    <property type="molecule type" value="Genomic_DNA"/>
</dbReference>
<dbReference type="SUPFAM" id="SSF51735">
    <property type="entry name" value="NAD(P)-binding Rossmann-fold domains"/>
    <property type="match status" value="1"/>
</dbReference>
<evidence type="ECO:0000313" key="3">
    <source>
        <dbReference type="EMBL" id="NCU62789.1"/>
    </source>
</evidence>
<comment type="similarity">
    <text evidence="1">Belongs to the short-chain dehydrogenases/reductases (SDR) family.</text>
</comment>
<accession>A0A845S778</accession>
<evidence type="ECO:0000256" key="1">
    <source>
        <dbReference type="ARBA" id="ARBA00006484"/>
    </source>
</evidence>
<keyword evidence="2" id="KW-0560">Oxidoreductase</keyword>
<dbReference type="InterPro" id="IPR002347">
    <property type="entry name" value="SDR_fam"/>
</dbReference>
<dbReference type="Gene3D" id="3.40.50.720">
    <property type="entry name" value="NAD(P)-binding Rossmann-like Domain"/>
    <property type="match status" value="1"/>
</dbReference>
<protein>
    <submittedName>
        <fullName evidence="3">SDR family oxidoreductase</fullName>
    </submittedName>
</protein>
<evidence type="ECO:0000313" key="4">
    <source>
        <dbReference type="Proteomes" id="UP000572953"/>
    </source>
</evidence>
<reference evidence="3 4" key="1">
    <citation type="submission" date="2018-10" db="EMBL/GenBank/DDBJ databases">
        <title>Iterative Subtractive Binning of Freshwater Chronoseries Metagenomes Recovers Nearly Complete Genomes from over Four Hundred Novel Species.</title>
        <authorList>
            <person name="Rodriguez-R L.M."/>
            <person name="Tsementzi D."/>
            <person name="Luo C."/>
            <person name="Konstantinidis K.T."/>
        </authorList>
    </citation>
    <scope>NUCLEOTIDE SEQUENCE [LARGE SCALE GENOMIC DNA]</scope>
    <source>
        <strain evidence="3">WB7_2B_003</strain>
    </source>
</reference>
<dbReference type="InterPro" id="IPR036291">
    <property type="entry name" value="NAD(P)-bd_dom_sf"/>
</dbReference>